<dbReference type="PROSITE" id="PS00012">
    <property type="entry name" value="PHOSPHOPANTETHEINE"/>
    <property type="match status" value="1"/>
</dbReference>
<dbReference type="InterPro" id="IPR020806">
    <property type="entry name" value="PKS_PP-bd"/>
</dbReference>
<proteinExistence type="predicted"/>
<dbReference type="Pfam" id="PF13193">
    <property type="entry name" value="AMP-binding_C"/>
    <property type="match status" value="1"/>
</dbReference>
<gene>
    <name evidence="4" type="ORF">ACFQ2K_10620</name>
</gene>
<feature type="domain" description="Carrier" evidence="3">
    <location>
        <begin position="159"/>
        <end position="234"/>
    </location>
</feature>
<evidence type="ECO:0000313" key="4">
    <source>
        <dbReference type="EMBL" id="MFD0623193.1"/>
    </source>
</evidence>
<accession>A0ABW2WPQ0</accession>
<dbReference type="Pfam" id="PF00550">
    <property type="entry name" value="PP-binding"/>
    <property type="match status" value="1"/>
</dbReference>
<dbReference type="InterPro" id="IPR025110">
    <property type="entry name" value="AMP-bd_C"/>
</dbReference>
<keyword evidence="5" id="KW-1185">Reference proteome</keyword>
<sequence length="239" mass="25707">MGVRTALALGYVGGDGEDRFTTDDAGVLHYRTGDRGRRLPDSALEITGRSDNQIKVRGYRVELEEIEATLRKAPDVTEAGAYAESEDGETRIVACVTADEETTPAALRAYLRDRLPDYMMPARIQQVPRLPLSTNGKLDRTALRTLVAGIGQERAAGFTPSDATEAAVAALWHELLGAPPSSADQNFFDAGGHSLLAVRLAGRLAATAGRRVPLRRILGAPTVTAIAALCREIQQEEQI</sequence>
<name>A0ABW2WPQ0_9ACTN</name>
<organism evidence="4 5">
    <name type="scientific">Streptomyces sanglieri</name>
    <dbReference type="NCBI Taxonomy" id="193460"/>
    <lineage>
        <taxon>Bacteria</taxon>
        <taxon>Bacillati</taxon>
        <taxon>Actinomycetota</taxon>
        <taxon>Actinomycetes</taxon>
        <taxon>Kitasatosporales</taxon>
        <taxon>Streptomycetaceae</taxon>
        <taxon>Streptomyces</taxon>
    </lineage>
</organism>
<dbReference type="SUPFAM" id="SSF47336">
    <property type="entry name" value="ACP-like"/>
    <property type="match status" value="1"/>
</dbReference>
<reference evidence="5" key="1">
    <citation type="journal article" date="2019" name="Int. J. Syst. Evol. Microbiol.">
        <title>The Global Catalogue of Microorganisms (GCM) 10K type strain sequencing project: providing services to taxonomists for standard genome sequencing and annotation.</title>
        <authorList>
            <consortium name="The Broad Institute Genomics Platform"/>
            <consortium name="The Broad Institute Genome Sequencing Center for Infectious Disease"/>
            <person name="Wu L."/>
            <person name="Ma J."/>
        </authorList>
    </citation>
    <scope>NUCLEOTIDE SEQUENCE [LARGE SCALE GENOMIC DNA]</scope>
    <source>
        <strain evidence="5">JCM 12607</strain>
    </source>
</reference>
<evidence type="ECO:0000256" key="1">
    <source>
        <dbReference type="ARBA" id="ARBA00022450"/>
    </source>
</evidence>
<dbReference type="InterPro" id="IPR006162">
    <property type="entry name" value="Ppantetheine_attach_site"/>
</dbReference>
<dbReference type="Gene3D" id="3.30.300.30">
    <property type="match status" value="1"/>
</dbReference>
<dbReference type="SUPFAM" id="SSF56801">
    <property type="entry name" value="Acetyl-CoA synthetase-like"/>
    <property type="match status" value="1"/>
</dbReference>
<evidence type="ECO:0000256" key="2">
    <source>
        <dbReference type="ARBA" id="ARBA00022553"/>
    </source>
</evidence>
<keyword evidence="1" id="KW-0596">Phosphopantetheine</keyword>
<evidence type="ECO:0000313" key="5">
    <source>
        <dbReference type="Proteomes" id="UP001596915"/>
    </source>
</evidence>
<dbReference type="PANTHER" id="PTHR45527">
    <property type="entry name" value="NONRIBOSOMAL PEPTIDE SYNTHETASE"/>
    <property type="match status" value="1"/>
</dbReference>
<evidence type="ECO:0000259" key="3">
    <source>
        <dbReference type="PROSITE" id="PS50075"/>
    </source>
</evidence>
<dbReference type="InterPro" id="IPR029058">
    <property type="entry name" value="AB_hydrolase_fold"/>
</dbReference>
<dbReference type="PANTHER" id="PTHR45527:SF1">
    <property type="entry name" value="FATTY ACID SYNTHASE"/>
    <property type="match status" value="1"/>
</dbReference>
<dbReference type="Gene3D" id="3.40.50.12780">
    <property type="entry name" value="N-terminal domain of ligase-like"/>
    <property type="match status" value="1"/>
</dbReference>
<keyword evidence="2" id="KW-0597">Phosphoprotein</keyword>
<dbReference type="PROSITE" id="PS50075">
    <property type="entry name" value="CARRIER"/>
    <property type="match status" value="1"/>
</dbReference>
<dbReference type="Proteomes" id="UP001596915">
    <property type="component" value="Unassembled WGS sequence"/>
</dbReference>
<dbReference type="InterPro" id="IPR009081">
    <property type="entry name" value="PP-bd_ACP"/>
</dbReference>
<dbReference type="InterPro" id="IPR036736">
    <property type="entry name" value="ACP-like_sf"/>
</dbReference>
<comment type="caution">
    <text evidence="4">The sequence shown here is derived from an EMBL/GenBank/DDBJ whole genome shotgun (WGS) entry which is preliminary data.</text>
</comment>
<dbReference type="EMBL" id="JBHTGL010000008">
    <property type="protein sequence ID" value="MFD0623193.1"/>
    <property type="molecule type" value="Genomic_DNA"/>
</dbReference>
<dbReference type="SMART" id="SM00823">
    <property type="entry name" value="PKS_PP"/>
    <property type="match status" value="1"/>
</dbReference>
<protein>
    <submittedName>
        <fullName evidence="4">Phosphopantetheine-binding protein</fullName>
    </submittedName>
</protein>
<dbReference type="InterPro" id="IPR045851">
    <property type="entry name" value="AMP-bd_C_sf"/>
</dbReference>
<dbReference type="Gene3D" id="3.40.50.1820">
    <property type="entry name" value="alpha/beta hydrolase"/>
    <property type="match status" value="1"/>
</dbReference>
<dbReference type="InterPro" id="IPR042099">
    <property type="entry name" value="ANL_N_sf"/>
</dbReference>